<dbReference type="SMART" id="SM00382">
    <property type="entry name" value="AAA"/>
    <property type="match status" value="1"/>
</dbReference>
<sequence>MGQKTKLSRNRSLPIFPAVLGASGAAYRCEDYRKPARAGDDAIYAAWLKSRTVAQASGDHIAPGNHRPFNHTTAQLAHELCKLCFPDILGLFFTLHPWRTALMIILQLIRGMFPAFRGFSHAVLIDELQSMIISGNFLWLRIARFAATEMIRAVLEYFIDYLASSTENIVHTSARFLIEYKQIEQRVRLDIPTLSDPTIRDLLHESDLFVRSFGGGSSFGLFSIFDFTRILVLTSELASHLLMLSSLIWTGKHYSILILSLLSALLPFTISWLRNGQAYSGDFDNPYEVYAIARQERMRNLAYSDAYRPEVLVFGLGPWILQSWARARRAMIGLERRQVADEHKLSDQFWSYTNSAGLFAAMQNLPMILLVQSSSASLGTFTLYRNSIQALFLTARSLVMTLRLAFQGVFLMGAFCAALHIQPKLQPAADKVVRYKRSLRGMKIELKNLSFSYRNDREPVLKDINLTIEAGETLAIVGPNGSGKSTLANVLLRILDYDSGEFTVNGVDIRKYRPADYHSHVTTVFQGFSKYDGSVKENVGMGLIQELHNPVALQTALHLAGAVDFVKALPQGVKSKLNTGGKASGWFHNPPSEYVHARHELSGGEWQRLAISRGFMRAHRPEVELILLDEPTSSLDAHAQNSLFDTVGKISTLPTGERIKTVIFITHRLSTARRADKIAMMERGRIAEFGTHDELLQQDGSYAALYRASV</sequence>
<dbReference type="InterPro" id="IPR039421">
    <property type="entry name" value="Type_1_exporter"/>
</dbReference>
<feature type="domain" description="ABC transporter" evidence="4">
    <location>
        <begin position="444"/>
        <end position="708"/>
    </location>
</feature>
<dbReference type="Pfam" id="PF00005">
    <property type="entry name" value="ABC_tran"/>
    <property type="match status" value="1"/>
</dbReference>
<dbReference type="AlphaFoldDB" id="A0A8E2AWD7"/>
<dbReference type="InterPro" id="IPR027417">
    <property type="entry name" value="P-loop_NTPase"/>
</dbReference>
<dbReference type="InterPro" id="IPR003439">
    <property type="entry name" value="ABC_transporter-like_ATP-bd"/>
</dbReference>
<dbReference type="GO" id="GO:0005524">
    <property type="term" value="F:ATP binding"/>
    <property type="evidence" value="ECO:0007669"/>
    <property type="project" value="UniProtKB-KW"/>
</dbReference>
<dbReference type="PROSITE" id="PS00211">
    <property type="entry name" value="ABC_TRANSPORTER_1"/>
    <property type="match status" value="1"/>
</dbReference>
<dbReference type="PROSITE" id="PS50893">
    <property type="entry name" value="ABC_TRANSPORTER_2"/>
    <property type="match status" value="1"/>
</dbReference>
<dbReference type="SUPFAM" id="SSF52540">
    <property type="entry name" value="P-loop containing nucleoside triphosphate hydrolases"/>
    <property type="match status" value="1"/>
</dbReference>
<dbReference type="CDD" id="cd03228">
    <property type="entry name" value="ABCC_MRP_Like"/>
    <property type="match status" value="1"/>
</dbReference>
<dbReference type="PANTHER" id="PTHR24221:SF654">
    <property type="entry name" value="ATP-BINDING CASSETTE SUB-FAMILY B MEMBER 6"/>
    <property type="match status" value="1"/>
</dbReference>
<comment type="similarity">
    <text evidence="3">Belongs to the ABC transporter superfamily. ABCB family. Heavy Metal importer (TC 3.A.1.210) subfamily.</text>
</comment>
<dbReference type="Proteomes" id="UP000250043">
    <property type="component" value="Unassembled WGS sequence"/>
</dbReference>
<evidence type="ECO:0000256" key="1">
    <source>
        <dbReference type="ARBA" id="ARBA00022741"/>
    </source>
</evidence>
<keyword evidence="1" id="KW-0547">Nucleotide-binding</keyword>
<keyword evidence="5" id="KW-0378">Hydrolase</keyword>
<dbReference type="OrthoDB" id="6500128at2759"/>
<dbReference type="Gene3D" id="3.40.50.300">
    <property type="entry name" value="P-loop containing nucleotide triphosphate hydrolases"/>
    <property type="match status" value="1"/>
</dbReference>
<dbReference type="PANTHER" id="PTHR24221">
    <property type="entry name" value="ATP-BINDING CASSETTE SUB-FAMILY B"/>
    <property type="match status" value="1"/>
</dbReference>
<evidence type="ECO:0000313" key="5">
    <source>
        <dbReference type="EMBL" id="OCH87892.1"/>
    </source>
</evidence>
<evidence type="ECO:0000259" key="4">
    <source>
        <dbReference type="PROSITE" id="PS50893"/>
    </source>
</evidence>
<dbReference type="GO" id="GO:0016887">
    <property type="term" value="F:ATP hydrolysis activity"/>
    <property type="evidence" value="ECO:0007669"/>
    <property type="project" value="InterPro"/>
</dbReference>
<gene>
    <name evidence="5" type="ORF">OBBRIDRAFT_735457</name>
</gene>
<accession>A0A8E2AWD7</accession>
<dbReference type="InterPro" id="IPR003593">
    <property type="entry name" value="AAA+_ATPase"/>
</dbReference>
<evidence type="ECO:0000313" key="6">
    <source>
        <dbReference type="Proteomes" id="UP000250043"/>
    </source>
</evidence>
<organism evidence="5 6">
    <name type="scientific">Obba rivulosa</name>
    <dbReference type="NCBI Taxonomy" id="1052685"/>
    <lineage>
        <taxon>Eukaryota</taxon>
        <taxon>Fungi</taxon>
        <taxon>Dikarya</taxon>
        <taxon>Basidiomycota</taxon>
        <taxon>Agaricomycotina</taxon>
        <taxon>Agaricomycetes</taxon>
        <taxon>Polyporales</taxon>
        <taxon>Gelatoporiaceae</taxon>
        <taxon>Obba</taxon>
    </lineage>
</organism>
<evidence type="ECO:0000256" key="3">
    <source>
        <dbReference type="ARBA" id="ARBA00024363"/>
    </source>
</evidence>
<dbReference type="GO" id="GO:0034040">
    <property type="term" value="F:ATPase-coupled lipid transmembrane transporter activity"/>
    <property type="evidence" value="ECO:0007669"/>
    <property type="project" value="TreeGrafter"/>
</dbReference>
<protein>
    <submittedName>
        <fullName evidence="5">P-loop containing nucleoside triphosphate hydrolase protein</fullName>
    </submittedName>
</protein>
<keyword evidence="2" id="KW-0067">ATP-binding</keyword>
<reference evidence="5 6" key="1">
    <citation type="submission" date="2016-07" db="EMBL/GenBank/DDBJ databases">
        <title>Draft genome of the white-rot fungus Obba rivulosa 3A-2.</title>
        <authorList>
            <consortium name="DOE Joint Genome Institute"/>
            <person name="Miettinen O."/>
            <person name="Riley R."/>
            <person name="Acob R."/>
            <person name="Barry K."/>
            <person name="Cullen D."/>
            <person name="De Vries R."/>
            <person name="Hainaut M."/>
            <person name="Hatakka A."/>
            <person name="Henrissat B."/>
            <person name="Hilden K."/>
            <person name="Kuo R."/>
            <person name="Labutti K."/>
            <person name="Lipzen A."/>
            <person name="Makela M.R."/>
            <person name="Sandor L."/>
            <person name="Spatafora J.W."/>
            <person name="Grigoriev I.V."/>
            <person name="Hibbett D.S."/>
        </authorList>
    </citation>
    <scope>NUCLEOTIDE SEQUENCE [LARGE SCALE GENOMIC DNA]</scope>
    <source>
        <strain evidence="5 6">3A-2</strain>
    </source>
</reference>
<dbReference type="EMBL" id="KV722469">
    <property type="protein sequence ID" value="OCH87892.1"/>
    <property type="molecule type" value="Genomic_DNA"/>
</dbReference>
<proteinExistence type="inferred from homology"/>
<name>A0A8E2AWD7_9APHY</name>
<dbReference type="InterPro" id="IPR017871">
    <property type="entry name" value="ABC_transporter-like_CS"/>
</dbReference>
<evidence type="ECO:0000256" key="2">
    <source>
        <dbReference type="ARBA" id="ARBA00022840"/>
    </source>
</evidence>
<keyword evidence="6" id="KW-1185">Reference proteome</keyword>